<evidence type="ECO:0000313" key="3">
    <source>
        <dbReference type="Proteomes" id="UP000199729"/>
    </source>
</evidence>
<accession>A0A221KHD3</accession>
<dbReference type="KEGG" id="vff:VITFI_CDS2649"/>
<reference evidence="2 3" key="1">
    <citation type="submission" date="2017-07" db="EMBL/GenBank/DDBJ databases">
        <title>Complete Genome Sequence of the cosmetic ferment Vitreoscilla filiformis (ATCC15551).</title>
        <authorList>
            <person name="Contreras S."/>
            <person name="Sagory-Zalkind P."/>
            <person name="Blanquart H."/>
            <person name="Iltis A."/>
            <person name="Morand S.C."/>
        </authorList>
    </citation>
    <scope>NUCLEOTIDE SEQUENCE [LARGE SCALE GENOMIC DNA]</scope>
    <source>
        <strain evidence="2 3">ATCC 15551</strain>
    </source>
</reference>
<organism evidence="2 3">
    <name type="scientific">Vitreoscilla filiformis</name>
    <dbReference type="NCBI Taxonomy" id="63"/>
    <lineage>
        <taxon>Bacteria</taxon>
        <taxon>Pseudomonadati</taxon>
        <taxon>Pseudomonadota</taxon>
        <taxon>Betaproteobacteria</taxon>
        <taxon>Neisseriales</taxon>
        <taxon>Neisseriaceae</taxon>
        <taxon>Vitreoscilla</taxon>
    </lineage>
</organism>
<dbReference type="Proteomes" id="UP000199729">
    <property type="component" value="Chromosome"/>
</dbReference>
<keyword evidence="1" id="KW-0732">Signal</keyword>
<evidence type="ECO:0000313" key="2">
    <source>
        <dbReference type="EMBL" id="ASM78426.1"/>
    </source>
</evidence>
<feature type="signal peptide" evidence="1">
    <location>
        <begin position="1"/>
        <end position="20"/>
    </location>
</feature>
<proteinExistence type="predicted"/>
<feature type="chain" id="PRO_5013370319" evidence="1">
    <location>
        <begin position="21"/>
        <end position="155"/>
    </location>
</feature>
<sequence length="155" mass="16768">MMRKTWMLALVVAVSVPVHAQAPSGIEMMRVAAIHTSIGSCMAVTTRGVVKGFIKGAAAKGKHFKDENEAKAELVGNVLWRKALEPTIFGCCKELLEPFVTAVEKAGTQEEIAAQANQMATDYQVHGDEAGQKMEACMADGMRRIKSYADSLKQP</sequence>
<dbReference type="AlphaFoldDB" id="A0A221KHD3"/>
<keyword evidence="3" id="KW-1185">Reference proteome</keyword>
<dbReference type="EMBL" id="CP022423">
    <property type="protein sequence ID" value="ASM78426.1"/>
    <property type="molecule type" value="Genomic_DNA"/>
</dbReference>
<name>A0A221KHD3_VITFI</name>
<evidence type="ECO:0000256" key="1">
    <source>
        <dbReference type="SAM" id="SignalP"/>
    </source>
</evidence>
<gene>
    <name evidence="2" type="ORF">VITFI_CDS2649</name>
</gene>
<protein>
    <submittedName>
        <fullName evidence="2">Uncharacterized protein</fullName>
    </submittedName>
</protein>